<gene>
    <name evidence="1" type="ORF">BV898_05125</name>
</gene>
<organism evidence="1 2">
    <name type="scientific">Hypsibius exemplaris</name>
    <name type="common">Freshwater tardigrade</name>
    <dbReference type="NCBI Taxonomy" id="2072580"/>
    <lineage>
        <taxon>Eukaryota</taxon>
        <taxon>Metazoa</taxon>
        <taxon>Ecdysozoa</taxon>
        <taxon>Tardigrada</taxon>
        <taxon>Eutardigrada</taxon>
        <taxon>Parachela</taxon>
        <taxon>Hypsibioidea</taxon>
        <taxon>Hypsibiidae</taxon>
        <taxon>Hypsibius</taxon>
    </lineage>
</organism>
<dbReference type="EMBL" id="MTYJ01000026">
    <property type="protein sequence ID" value="OQV21052.1"/>
    <property type="molecule type" value="Genomic_DNA"/>
</dbReference>
<proteinExistence type="predicted"/>
<dbReference type="AlphaFoldDB" id="A0A1W0X187"/>
<keyword evidence="2" id="KW-1185">Reference proteome</keyword>
<accession>A0A1W0X187</accession>
<comment type="caution">
    <text evidence="1">The sequence shown here is derived from an EMBL/GenBank/DDBJ whole genome shotgun (WGS) entry which is preliminary data.</text>
</comment>
<protein>
    <submittedName>
        <fullName evidence="1">Uncharacterized protein</fullName>
    </submittedName>
</protein>
<name>A0A1W0X187_HYPEX</name>
<sequence>MSVLLFKEFHRQRLRFLPPEYSLHSLAYRQKTSTSTSAMDVVQLQADHAVDPHVPADSASDKEDLNFEDGFHMAPAVVELHGVDHSANPPPLSSIHQMMQSELERVISRRLSLDVAAGVTGADMEGTFCV</sequence>
<reference evidence="2" key="1">
    <citation type="submission" date="2017-01" db="EMBL/GenBank/DDBJ databases">
        <title>Comparative genomics of anhydrobiosis in the tardigrade Hypsibius dujardini.</title>
        <authorList>
            <person name="Yoshida Y."/>
            <person name="Koutsovoulos G."/>
            <person name="Laetsch D."/>
            <person name="Stevens L."/>
            <person name="Kumar S."/>
            <person name="Horikawa D."/>
            <person name="Ishino K."/>
            <person name="Komine S."/>
            <person name="Tomita M."/>
            <person name="Blaxter M."/>
            <person name="Arakawa K."/>
        </authorList>
    </citation>
    <scope>NUCLEOTIDE SEQUENCE [LARGE SCALE GENOMIC DNA]</scope>
    <source>
        <strain evidence="2">Z151</strain>
    </source>
</reference>
<dbReference type="Proteomes" id="UP000192578">
    <property type="component" value="Unassembled WGS sequence"/>
</dbReference>
<evidence type="ECO:0000313" key="1">
    <source>
        <dbReference type="EMBL" id="OQV21052.1"/>
    </source>
</evidence>
<evidence type="ECO:0000313" key="2">
    <source>
        <dbReference type="Proteomes" id="UP000192578"/>
    </source>
</evidence>